<feature type="chain" id="PRO_5002727690" description="SnoaL-like domain-containing protein" evidence="1">
    <location>
        <begin position="20"/>
        <end position="171"/>
    </location>
</feature>
<evidence type="ECO:0008006" key="4">
    <source>
        <dbReference type="Google" id="ProtNLM"/>
    </source>
</evidence>
<reference evidence="2 3" key="1">
    <citation type="journal article" date="2010" name="Proc. Natl. Acad. Sci. U.S.A.">
        <title>Insights into evolution of multicellular fungi from the assembled chromosomes of the mushroom Coprinopsis cinerea (Coprinus cinereus).</title>
        <authorList>
            <person name="Stajich J.E."/>
            <person name="Wilke S.K."/>
            <person name="Ahren D."/>
            <person name="Au C.H."/>
            <person name="Birren B.W."/>
            <person name="Borodovsky M."/>
            <person name="Burns C."/>
            <person name="Canback B."/>
            <person name="Casselton L.A."/>
            <person name="Cheng C.K."/>
            <person name="Deng J."/>
            <person name="Dietrich F.S."/>
            <person name="Fargo D.C."/>
            <person name="Farman M.L."/>
            <person name="Gathman A.C."/>
            <person name="Goldberg J."/>
            <person name="Guigo R."/>
            <person name="Hoegger P.J."/>
            <person name="Hooker J.B."/>
            <person name="Huggins A."/>
            <person name="James T.Y."/>
            <person name="Kamada T."/>
            <person name="Kilaru S."/>
            <person name="Kodira C."/>
            <person name="Kues U."/>
            <person name="Kupfer D."/>
            <person name="Kwan H.S."/>
            <person name="Lomsadze A."/>
            <person name="Li W."/>
            <person name="Lilly W.W."/>
            <person name="Ma L.J."/>
            <person name="Mackey A.J."/>
            <person name="Manning G."/>
            <person name="Martin F."/>
            <person name="Muraguchi H."/>
            <person name="Natvig D.O."/>
            <person name="Palmerini H."/>
            <person name="Ramesh M.A."/>
            <person name="Rehmeyer C.J."/>
            <person name="Roe B.A."/>
            <person name="Shenoy N."/>
            <person name="Stanke M."/>
            <person name="Ter-Hovhannisyan V."/>
            <person name="Tunlid A."/>
            <person name="Velagapudi R."/>
            <person name="Vision T.J."/>
            <person name="Zeng Q."/>
            <person name="Zolan M.E."/>
            <person name="Pukkila P.J."/>
        </authorList>
    </citation>
    <scope>NUCLEOTIDE SEQUENCE [LARGE SCALE GENOMIC DNA]</scope>
    <source>
        <strain evidence="3">Okayama-7 / 130 / ATCC MYA-4618 / FGSC 9003</strain>
    </source>
</reference>
<proteinExistence type="predicted"/>
<dbReference type="InParanoid" id="A8P7I9"/>
<keyword evidence="1" id="KW-0732">Signal</keyword>
<dbReference type="AlphaFoldDB" id="A8P7I9"/>
<dbReference type="Gene3D" id="3.10.450.50">
    <property type="match status" value="1"/>
</dbReference>
<keyword evidence="3" id="KW-1185">Reference proteome</keyword>
<comment type="caution">
    <text evidence="2">The sequence shown here is derived from an EMBL/GenBank/DDBJ whole genome shotgun (WGS) entry which is preliminary data.</text>
</comment>
<dbReference type="OMA" id="WKIFIHE"/>
<dbReference type="VEuPathDB" id="FungiDB:CC1G_08238"/>
<dbReference type="SUPFAM" id="SSF54427">
    <property type="entry name" value="NTF2-like"/>
    <property type="match status" value="1"/>
</dbReference>
<dbReference type="GeneID" id="6015984"/>
<dbReference type="InterPro" id="IPR032710">
    <property type="entry name" value="NTF2-like_dom_sf"/>
</dbReference>
<evidence type="ECO:0000313" key="3">
    <source>
        <dbReference type="Proteomes" id="UP000001861"/>
    </source>
</evidence>
<feature type="signal peptide" evidence="1">
    <location>
        <begin position="1"/>
        <end position="19"/>
    </location>
</feature>
<dbReference type="EMBL" id="AACS02000005">
    <property type="protein sequence ID" value="EAU82487.2"/>
    <property type="molecule type" value="Genomic_DNA"/>
</dbReference>
<name>A8P7I9_COPC7</name>
<dbReference type="Proteomes" id="UP000001861">
    <property type="component" value="Unassembled WGS sequence"/>
</dbReference>
<protein>
    <recommendedName>
        <fullName evidence="4">SnoaL-like domain-containing protein</fullName>
    </recommendedName>
</protein>
<dbReference type="KEGG" id="cci:CC1G_08238"/>
<sequence length="171" mass="18971">MRLLLKSFISLTLAVFAAASPPGLNKPPGHPGPWPPTVCNPNASGPHLQAQQQAAMEDFTDILFNQRDVQAAYDRWVPGQYINHSPWAEQGRQWAIDFLSPYYANPEHRISNVTVIGGKGYGVIHFALQIPGATIPDVTVAIYRFQGTCIVEHWDAWMPMSPEATNPIAYF</sequence>
<dbReference type="HOGENOM" id="CLU_100997_3_1_1"/>
<gene>
    <name evidence="2" type="ORF">CC1G_08238</name>
</gene>
<evidence type="ECO:0000313" key="2">
    <source>
        <dbReference type="EMBL" id="EAU82487.2"/>
    </source>
</evidence>
<dbReference type="RefSeq" id="XP_001839371.2">
    <property type="nucleotide sequence ID" value="XM_001839319.2"/>
</dbReference>
<accession>A8P7I9</accession>
<evidence type="ECO:0000256" key="1">
    <source>
        <dbReference type="SAM" id="SignalP"/>
    </source>
</evidence>
<dbReference type="OrthoDB" id="2820488at2759"/>
<organism evidence="2 3">
    <name type="scientific">Coprinopsis cinerea (strain Okayama-7 / 130 / ATCC MYA-4618 / FGSC 9003)</name>
    <name type="common">Inky cap fungus</name>
    <name type="synonym">Hormographiella aspergillata</name>
    <dbReference type="NCBI Taxonomy" id="240176"/>
    <lineage>
        <taxon>Eukaryota</taxon>
        <taxon>Fungi</taxon>
        <taxon>Dikarya</taxon>
        <taxon>Basidiomycota</taxon>
        <taxon>Agaricomycotina</taxon>
        <taxon>Agaricomycetes</taxon>
        <taxon>Agaricomycetidae</taxon>
        <taxon>Agaricales</taxon>
        <taxon>Agaricineae</taxon>
        <taxon>Psathyrellaceae</taxon>
        <taxon>Coprinopsis</taxon>
    </lineage>
</organism>